<evidence type="ECO:0000256" key="1">
    <source>
        <dbReference type="SAM" id="MobiDB-lite"/>
    </source>
</evidence>
<feature type="region of interest" description="Disordered" evidence="1">
    <location>
        <begin position="200"/>
        <end position="244"/>
    </location>
</feature>
<dbReference type="AlphaFoldDB" id="A0A9P7TW19"/>
<protein>
    <submittedName>
        <fullName evidence="2">Uncharacterized protein</fullName>
    </submittedName>
</protein>
<evidence type="ECO:0000313" key="2">
    <source>
        <dbReference type="EMBL" id="KAG6112777.1"/>
    </source>
</evidence>
<dbReference type="EMBL" id="SRQM01000320">
    <property type="protein sequence ID" value="KAG6112777.1"/>
    <property type="molecule type" value="Genomic_DNA"/>
</dbReference>
<evidence type="ECO:0000313" key="3">
    <source>
        <dbReference type="Proteomes" id="UP000732380"/>
    </source>
</evidence>
<keyword evidence="3" id="KW-1185">Reference proteome</keyword>
<comment type="caution">
    <text evidence="2">The sequence shown here is derived from an EMBL/GenBank/DDBJ whole genome shotgun (WGS) entry which is preliminary data.</text>
</comment>
<reference evidence="2 3" key="1">
    <citation type="journal article" date="2020" name="bioRxiv">
        <title>Whole genome comparisons of ergot fungi reveals the divergence and evolution of species within the genus Claviceps are the result of varying mechanisms driving genome evolution and host range expansion.</title>
        <authorList>
            <person name="Wyka S.A."/>
            <person name="Mondo S.J."/>
            <person name="Liu M."/>
            <person name="Dettman J."/>
            <person name="Nalam V."/>
            <person name="Broders K.D."/>
        </authorList>
    </citation>
    <scope>NUCLEOTIDE SEQUENCE [LARGE SCALE GENOMIC DNA]</scope>
    <source>
        <strain evidence="2 3">LM576</strain>
    </source>
</reference>
<proteinExistence type="predicted"/>
<name>A0A9P7TW19_9HYPO</name>
<accession>A0A9P7TW19</accession>
<organism evidence="2 3">
    <name type="scientific">Claviceps humidiphila</name>
    <dbReference type="NCBI Taxonomy" id="1294629"/>
    <lineage>
        <taxon>Eukaryota</taxon>
        <taxon>Fungi</taxon>
        <taxon>Dikarya</taxon>
        <taxon>Ascomycota</taxon>
        <taxon>Pezizomycotina</taxon>
        <taxon>Sordariomycetes</taxon>
        <taxon>Hypocreomycetidae</taxon>
        <taxon>Hypocreales</taxon>
        <taxon>Clavicipitaceae</taxon>
        <taxon>Claviceps</taxon>
    </lineage>
</organism>
<gene>
    <name evidence="2" type="ORF">E4U13_004146</name>
</gene>
<sequence length="475" mass="50959">MDPIRMPQHSTPVRNSLHSTSTNFAHQVAHQVANGTPSDRRTPYVPQFTTSSPLILSRVRNTDGKIKCPASNGGFASSANSSRDAGWPISGVSSTIALPNGVAALNDDWAARVDGEINCPASHGGFSSSAISSRDVGWPISGVSSTIAMPNGVSALNDGWATRVRRDNIAAAPCTLKRKRADYEIPDFTQKTIPFSAHKISSTSAATTPQSLQPLAPSAQRAPVKGEPQSAVQPARSLDSRSPWERETIELSPEEELSSVADGVVSGTPQLGGYPGGVASDLARTQYFMQKNRTDLLKLLSFCDRLRPQLLVDVMVSVSKKHADLPMFDSPDWQKTLHGPLSSQTESIIKAESRLVGRVTPRHGHTAVNPRARHRQKNAKKALRRLLLAQTTDDVPSAGLKVENLDGDAGEAGVAGKAQKDALPPFWPKAGEGLYAKLPLETEDRRFLIDANDDDAFSQFILDKAGKPVMVSACA</sequence>
<dbReference type="Proteomes" id="UP000732380">
    <property type="component" value="Unassembled WGS sequence"/>
</dbReference>
<feature type="compositionally biased region" description="Polar residues" evidence="1">
    <location>
        <begin position="200"/>
        <end position="213"/>
    </location>
</feature>